<organism evidence="1 2">
    <name type="scientific">Hypoxylon rubiginosum</name>
    <dbReference type="NCBI Taxonomy" id="110542"/>
    <lineage>
        <taxon>Eukaryota</taxon>
        <taxon>Fungi</taxon>
        <taxon>Dikarya</taxon>
        <taxon>Ascomycota</taxon>
        <taxon>Pezizomycotina</taxon>
        <taxon>Sordariomycetes</taxon>
        <taxon>Xylariomycetidae</taxon>
        <taxon>Xylariales</taxon>
        <taxon>Hypoxylaceae</taxon>
        <taxon>Hypoxylon</taxon>
    </lineage>
</organism>
<comment type="caution">
    <text evidence="1">The sequence shown here is derived from an EMBL/GenBank/DDBJ whole genome shotgun (WGS) entry which is preliminary data.</text>
</comment>
<gene>
    <name evidence="1" type="ORF">F4821DRAFT_277634</name>
</gene>
<reference evidence="1 2" key="1">
    <citation type="journal article" date="2022" name="New Phytol.">
        <title>Ecological generalism drives hyperdiversity of secondary metabolite gene clusters in xylarialean endophytes.</title>
        <authorList>
            <person name="Franco M.E.E."/>
            <person name="Wisecaver J.H."/>
            <person name="Arnold A.E."/>
            <person name="Ju Y.M."/>
            <person name="Slot J.C."/>
            <person name="Ahrendt S."/>
            <person name="Moore L.P."/>
            <person name="Eastman K.E."/>
            <person name="Scott K."/>
            <person name="Konkel Z."/>
            <person name="Mondo S.J."/>
            <person name="Kuo A."/>
            <person name="Hayes R.D."/>
            <person name="Haridas S."/>
            <person name="Andreopoulos B."/>
            <person name="Riley R."/>
            <person name="LaButti K."/>
            <person name="Pangilinan J."/>
            <person name="Lipzen A."/>
            <person name="Amirebrahimi M."/>
            <person name="Yan J."/>
            <person name="Adam C."/>
            <person name="Keymanesh K."/>
            <person name="Ng V."/>
            <person name="Louie K."/>
            <person name="Northen T."/>
            <person name="Drula E."/>
            <person name="Henrissat B."/>
            <person name="Hsieh H.M."/>
            <person name="Youens-Clark K."/>
            <person name="Lutzoni F."/>
            <person name="Miadlikowska J."/>
            <person name="Eastwood D.C."/>
            <person name="Hamelin R.C."/>
            <person name="Grigoriev I.V."/>
            <person name="U'Ren J.M."/>
        </authorList>
    </citation>
    <scope>NUCLEOTIDE SEQUENCE [LARGE SCALE GENOMIC DNA]</scope>
    <source>
        <strain evidence="1 2">ER1909</strain>
    </source>
</reference>
<sequence>MSTTTPLSFQSHPLMALRSTEAFAGATPMAVKSKSEECRTITFYHTCGCKQRQNPVNLCSKKDCDHSITTLLVGGLPFACRSQHGPSEACQVIDPATKSFVREADTANQLSHFLTLPGCSRERIGKILPPYLDCGSQTSFKETNDLNKGTLLDNVPTRTGSAVQGKVSLKELIFARGLKTPIKEFKPAKKTESTTTESEPVNEPERTTKPEIAKQPENIKKLESVAGSEPTNKPKQPIKPEFQEAELVKESPLVEKPVLVKVYKPAKTRKLAGPKLILELESIEKPGYGIEIIEHTGTKETSSSSNDNHATSQESDAENSDISGTTDSTSAQEADDEEFNDFVGADPSSPAVEAPAKARPESQIGNIFEDAVREGAKTPLSSVFSNPHDEIEADISDMDRKNLSEREAEMLRQMEGMNLALMRDSSSPLHVIQARVALQVPKPTYMSSRDRAPARSATPLLGEGLVNALGPGDNVDSDEILRYNQVMADWDDEKAEYAELDAYMAIRQHQFDDPKPKGKGVMGRFMSYFRGQ</sequence>
<evidence type="ECO:0000313" key="1">
    <source>
        <dbReference type="EMBL" id="KAI6087715.1"/>
    </source>
</evidence>
<protein>
    <submittedName>
        <fullName evidence="1">Uncharacterized protein</fullName>
    </submittedName>
</protein>
<keyword evidence="2" id="KW-1185">Reference proteome</keyword>
<evidence type="ECO:0000313" key="2">
    <source>
        <dbReference type="Proteomes" id="UP001497680"/>
    </source>
</evidence>
<proteinExistence type="predicted"/>
<dbReference type="Proteomes" id="UP001497680">
    <property type="component" value="Unassembled WGS sequence"/>
</dbReference>
<accession>A0ACC0D5T1</accession>
<dbReference type="EMBL" id="MU394306">
    <property type="protein sequence ID" value="KAI6087715.1"/>
    <property type="molecule type" value="Genomic_DNA"/>
</dbReference>
<name>A0ACC0D5T1_9PEZI</name>